<keyword evidence="2 8" id="KW-0436">Ligase</keyword>
<evidence type="ECO:0000256" key="3">
    <source>
        <dbReference type="ARBA" id="ARBA00022741"/>
    </source>
</evidence>
<keyword evidence="3" id="KW-0547">Nucleotide-binding</keyword>
<dbReference type="RefSeq" id="WP_191037323.1">
    <property type="nucleotide sequence ID" value="NZ_JACXAA010000001.1"/>
</dbReference>
<feature type="domain" description="Acetyl-coenzyme A synthetase N-terminal" evidence="7">
    <location>
        <begin position="40"/>
        <end position="98"/>
    </location>
</feature>
<feature type="domain" description="AMP-dependent synthetase/ligase" evidence="5">
    <location>
        <begin position="107"/>
        <end position="480"/>
    </location>
</feature>
<dbReference type="InterPro" id="IPR042099">
    <property type="entry name" value="ANL_N_sf"/>
</dbReference>
<dbReference type="CDD" id="cd05943">
    <property type="entry name" value="AACS"/>
    <property type="match status" value="1"/>
</dbReference>
<dbReference type="NCBIfam" id="NF002937">
    <property type="entry name" value="PRK03584.1"/>
    <property type="match status" value="1"/>
</dbReference>
<dbReference type="InterPro" id="IPR000873">
    <property type="entry name" value="AMP-dep_synth/lig_dom"/>
</dbReference>
<name>A0A927AXK0_9BACT</name>
<dbReference type="NCBIfam" id="TIGR01217">
    <property type="entry name" value="ac_ac_CoA_syn"/>
    <property type="match status" value="1"/>
</dbReference>
<dbReference type="EMBL" id="JACXAA010000001">
    <property type="protein sequence ID" value="MBD2751686.1"/>
    <property type="molecule type" value="Genomic_DNA"/>
</dbReference>
<dbReference type="Proteomes" id="UP000653797">
    <property type="component" value="Unassembled WGS sequence"/>
</dbReference>
<dbReference type="InterPro" id="IPR045851">
    <property type="entry name" value="AMP-bd_C_sf"/>
</dbReference>
<dbReference type="PANTHER" id="PTHR42921:SF1">
    <property type="entry name" value="ACETOACETYL-COA SYNTHETASE"/>
    <property type="match status" value="1"/>
</dbReference>
<feature type="domain" description="AMP-binding enzyme C-terminal" evidence="6">
    <location>
        <begin position="545"/>
        <end position="622"/>
    </location>
</feature>
<dbReference type="Pfam" id="PF13193">
    <property type="entry name" value="AMP-binding_C"/>
    <property type="match status" value="1"/>
</dbReference>
<proteinExistence type="inferred from homology"/>
<evidence type="ECO:0000259" key="7">
    <source>
        <dbReference type="Pfam" id="PF16177"/>
    </source>
</evidence>
<dbReference type="PROSITE" id="PS00455">
    <property type="entry name" value="AMP_BINDING"/>
    <property type="match status" value="1"/>
</dbReference>
<dbReference type="Pfam" id="PF00501">
    <property type="entry name" value="AMP-binding"/>
    <property type="match status" value="1"/>
</dbReference>
<comment type="caution">
    <text evidence="8">The sequence shown here is derived from an EMBL/GenBank/DDBJ whole genome shotgun (WGS) entry which is preliminary data.</text>
</comment>
<dbReference type="InterPro" id="IPR005914">
    <property type="entry name" value="Acac_CoA_synth"/>
</dbReference>
<dbReference type="SUPFAM" id="SSF56801">
    <property type="entry name" value="Acetyl-CoA synthetase-like"/>
    <property type="match status" value="1"/>
</dbReference>
<evidence type="ECO:0000259" key="5">
    <source>
        <dbReference type="Pfam" id="PF00501"/>
    </source>
</evidence>
<evidence type="ECO:0000313" key="9">
    <source>
        <dbReference type="Proteomes" id="UP000653797"/>
    </source>
</evidence>
<dbReference type="InterPro" id="IPR032387">
    <property type="entry name" value="ACAS_N"/>
</dbReference>
<dbReference type="Gene3D" id="3.40.50.12780">
    <property type="entry name" value="N-terminal domain of ligase-like"/>
    <property type="match status" value="1"/>
</dbReference>
<dbReference type="Gene3D" id="3.30.300.30">
    <property type="match status" value="1"/>
</dbReference>
<dbReference type="AlphaFoldDB" id="A0A927AXK0"/>
<keyword evidence="9" id="KW-1185">Reference proteome</keyword>
<dbReference type="GO" id="GO:0030729">
    <property type="term" value="F:acetoacetate-CoA ligase activity"/>
    <property type="evidence" value="ECO:0007669"/>
    <property type="project" value="UniProtKB-EC"/>
</dbReference>
<evidence type="ECO:0000313" key="8">
    <source>
        <dbReference type="EMBL" id="MBD2751686.1"/>
    </source>
</evidence>
<dbReference type="InterPro" id="IPR020845">
    <property type="entry name" value="AMP-binding_CS"/>
</dbReference>
<dbReference type="Pfam" id="PF16177">
    <property type="entry name" value="ACAS_N"/>
    <property type="match status" value="1"/>
</dbReference>
<reference evidence="8" key="1">
    <citation type="submission" date="2020-09" db="EMBL/GenBank/DDBJ databases">
        <authorList>
            <person name="Kim M.K."/>
        </authorList>
    </citation>
    <scope>NUCLEOTIDE SEQUENCE</scope>
    <source>
        <strain evidence="8">BT704</strain>
    </source>
</reference>
<keyword evidence="4" id="KW-0067">ATP-binding</keyword>
<comment type="similarity">
    <text evidence="1">Belongs to the ATP-dependent AMP-binding enzyme family.</text>
</comment>
<dbReference type="GO" id="GO:0005524">
    <property type="term" value="F:ATP binding"/>
    <property type="evidence" value="ECO:0007669"/>
    <property type="project" value="UniProtKB-KW"/>
</dbReference>
<evidence type="ECO:0000256" key="2">
    <source>
        <dbReference type="ARBA" id="ARBA00022598"/>
    </source>
</evidence>
<dbReference type="PANTHER" id="PTHR42921">
    <property type="entry name" value="ACETOACETYL-COA SYNTHETASE"/>
    <property type="match status" value="1"/>
</dbReference>
<accession>A0A927AXK0</accession>
<sequence length="666" mass="74998">MPRPTLAPLYTPDRRMAEQSLMKQYINWLFVKKGLYFRDYDDLWDWSVTDLEDFWESIWQFFDVQSHTPYQQVIYRPSDEDMIGTEWFIGSTLNYAEHIFRHKTASGRTNPALIFASERQGITAISWSTLEQQVAAVATYLRQQGVGIGDRVVAVLPNIPEAIVAFLATNAVGAVWSSCSPDFGTSSIVDRFQQIEPKVLIAADGYTYGNKPVDKTDTIYELRETLPTLKQIIWVPYLNRNSLPSLPESILWQEVLNTPSPDGLTFEAVPFQHPIWVLYSSGTTGKPKAITHSVGGCLLEHMKVLGLHQDVRVGERYFWYSTTGWMMWNFAVGSMLVGATLVLYDGSAGYPNLNVLWRLAEEARITHFGGGAAYYLACMRAGLKPIDTFKLSSLRSIGSTGSPLPPEGFRWIYDCVKSNVWLISFSGGTDVCSGFVGGNPLLPVYEGEIQCRLLGSYVEAFDENAKPVRGELGEMVILEPMPSMPIYFWNDRNNDRYRKSYFEDYPGIWRHGDYIRITERNGIIIYGRSDATLNRDGIRIGTSEIYSAVESLPEITDSLVVGLEQPGGQYFMPLFVVLKNGFTLTDDLITRIKQTLRSQFSPRHVPDAVYSIDEVPYTISGKKIETPIKKILAGVDASLATSKDTLRNPAALDQFIEFASQHLKPN</sequence>
<gene>
    <name evidence="8" type="ORF">IC230_02185</name>
</gene>
<dbReference type="GO" id="GO:0006629">
    <property type="term" value="P:lipid metabolic process"/>
    <property type="evidence" value="ECO:0007669"/>
    <property type="project" value="InterPro"/>
</dbReference>
<dbReference type="EC" id="6.2.1.16" evidence="8"/>
<evidence type="ECO:0000256" key="4">
    <source>
        <dbReference type="ARBA" id="ARBA00022840"/>
    </source>
</evidence>
<evidence type="ECO:0000259" key="6">
    <source>
        <dbReference type="Pfam" id="PF13193"/>
    </source>
</evidence>
<organism evidence="8 9">
    <name type="scientific">Spirosoma validum</name>
    <dbReference type="NCBI Taxonomy" id="2771355"/>
    <lineage>
        <taxon>Bacteria</taxon>
        <taxon>Pseudomonadati</taxon>
        <taxon>Bacteroidota</taxon>
        <taxon>Cytophagia</taxon>
        <taxon>Cytophagales</taxon>
        <taxon>Cytophagaceae</taxon>
        <taxon>Spirosoma</taxon>
    </lineage>
</organism>
<protein>
    <submittedName>
        <fullName evidence="8">Acetoacetate--CoA ligase</fullName>
        <ecNumber evidence="8">6.2.1.16</ecNumber>
    </submittedName>
</protein>
<dbReference type="InterPro" id="IPR025110">
    <property type="entry name" value="AMP-bd_C"/>
</dbReference>
<evidence type="ECO:0000256" key="1">
    <source>
        <dbReference type="ARBA" id="ARBA00006432"/>
    </source>
</evidence>